<dbReference type="CDD" id="cd03364">
    <property type="entry name" value="TOPRIM_DnaG_primases"/>
    <property type="match status" value="1"/>
</dbReference>
<dbReference type="InterPro" id="IPR006295">
    <property type="entry name" value="DNA_primase_DnaG"/>
</dbReference>
<evidence type="ECO:0000256" key="3">
    <source>
        <dbReference type="ARBA" id="ARBA00022679"/>
    </source>
</evidence>
<evidence type="ECO:0000256" key="4">
    <source>
        <dbReference type="ARBA" id="ARBA00022695"/>
    </source>
</evidence>
<dbReference type="EMBL" id="BJVI01000004">
    <property type="protein sequence ID" value="GEL16926.1"/>
    <property type="molecule type" value="Genomic_DNA"/>
</dbReference>
<dbReference type="OrthoDB" id="9803773at2"/>
<keyword evidence="2 12" id="KW-0639">Primosome</keyword>
<proteinExistence type="inferred from homology"/>
<dbReference type="InterPro" id="IPR034151">
    <property type="entry name" value="TOPRIM_DnaG_bac"/>
</dbReference>
<feature type="zinc finger region" description="CHC2-type" evidence="12 14">
    <location>
        <begin position="41"/>
        <end position="65"/>
    </location>
</feature>
<dbReference type="EC" id="2.7.7.101" evidence="12"/>
<keyword evidence="17" id="KW-1185">Reference proteome</keyword>
<comment type="domain">
    <text evidence="12">Contains an N-terminal zinc-binding domain, a central core domain that contains the primase activity, and a C-terminal DnaB-binding domain.</text>
</comment>
<evidence type="ECO:0000256" key="10">
    <source>
        <dbReference type="ARBA" id="ARBA00023125"/>
    </source>
</evidence>
<dbReference type="InterPro" id="IPR036977">
    <property type="entry name" value="DNA_primase_Znf_CHC2"/>
</dbReference>
<feature type="domain" description="Toprim" evidence="15">
    <location>
        <begin position="262"/>
        <end position="348"/>
    </location>
</feature>
<dbReference type="PIRSF" id="PIRSF002811">
    <property type="entry name" value="DnaG"/>
    <property type="match status" value="1"/>
</dbReference>
<dbReference type="Pfam" id="PF01807">
    <property type="entry name" value="Zn_ribbon_DnaG"/>
    <property type="match status" value="1"/>
</dbReference>
<dbReference type="GO" id="GO:0003677">
    <property type="term" value="F:DNA binding"/>
    <property type="evidence" value="ECO:0007669"/>
    <property type="project" value="UniProtKB-KW"/>
</dbReference>
<evidence type="ECO:0000256" key="12">
    <source>
        <dbReference type="HAMAP-Rule" id="MF_00974"/>
    </source>
</evidence>
<dbReference type="HAMAP" id="MF_00974">
    <property type="entry name" value="DNA_primase_DnaG"/>
    <property type="match status" value="1"/>
</dbReference>
<dbReference type="AlphaFoldDB" id="A0A511CWH7"/>
<evidence type="ECO:0000313" key="17">
    <source>
        <dbReference type="Proteomes" id="UP000321328"/>
    </source>
</evidence>
<evidence type="ECO:0000256" key="14">
    <source>
        <dbReference type="PIRSR" id="PIRSR002811-1"/>
    </source>
</evidence>
<comment type="cofactor">
    <cofactor evidence="12 13 14">
        <name>Zn(2+)</name>
        <dbReference type="ChEBI" id="CHEBI:29105"/>
    </cofactor>
    <text evidence="12 13 14">Binds 1 zinc ion per monomer.</text>
</comment>
<dbReference type="SMART" id="SM00400">
    <property type="entry name" value="ZnF_CHCC"/>
    <property type="match status" value="1"/>
</dbReference>
<dbReference type="NCBIfam" id="TIGR01391">
    <property type="entry name" value="dnaG"/>
    <property type="match status" value="1"/>
</dbReference>
<dbReference type="InterPro" id="IPR050219">
    <property type="entry name" value="DnaG_primase"/>
</dbReference>
<keyword evidence="9" id="KW-0460">Magnesium</keyword>
<dbReference type="PROSITE" id="PS50880">
    <property type="entry name" value="TOPRIM"/>
    <property type="match status" value="1"/>
</dbReference>
<accession>A0A511CWH7</accession>
<evidence type="ECO:0000256" key="5">
    <source>
        <dbReference type="ARBA" id="ARBA00022705"/>
    </source>
</evidence>
<keyword evidence="3 12" id="KW-0808">Transferase</keyword>
<dbReference type="GO" id="GO:0005737">
    <property type="term" value="C:cytoplasm"/>
    <property type="evidence" value="ECO:0007669"/>
    <property type="project" value="TreeGrafter"/>
</dbReference>
<dbReference type="GO" id="GO:1990077">
    <property type="term" value="C:primosome complex"/>
    <property type="evidence" value="ECO:0007669"/>
    <property type="project" value="UniProtKB-KW"/>
</dbReference>
<dbReference type="InterPro" id="IPR019475">
    <property type="entry name" value="DNA_primase_DnaB-bd"/>
</dbReference>
<comment type="subunit">
    <text evidence="12">Monomer. Interacts with DnaB.</text>
</comment>
<comment type="catalytic activity">
    <reaction evidence="12">
        <text>ssDNA + n NTP = ssDNA/pppN(pN)n-1 hybrid + (n-1) diphosphate.</text>
        <dbReference type="EC" id="2.7.7.101"/>
    </reaction>
</comment>
<dbReference type="GO" id="GO:0008270">
    <property type="term" value="F:zinc ion binding"/>
    <property type="evidence" value="ECO:0007669"/>
    <property type="project" value="UniProtKB-UniRule"/>
</dbReference>
<dbReference type="Gene3D" id="3.90.980.10">
    <property type="entry name" value="DNA primase, catalytic core, N-terminal domain"/>
    <property type="match status" value="1"/>
</dbReference>
<dbReference type="RefSeq" id="WP_028930162.1">
    <property type="nucleotide sequence ID" value="NZ_AUII01000008.1"/>
</dbReference>
<keyword evidence="1 12" id="KW-0240">DNA-directed RNA polymerase</keyword>
<reference evidence="16 17" key="1">
    <citation type="submission" date="2019-07" db="EMBL/GenBank/DDBJ databases">
        <title>Whole genome shotgun sequence of Pseudonocardia asaccharolytica NBRC 16224.</title>
        <authorList>
            <person name="Hosoyama A."/>
            <person name="Uohara A."/>
            <person name="Ohji S."/>
            <person name="Ichikawa N."/>
        </authorList>
    </citation>
    <scope>NUCLEOTIDE SEQUENCE [LARGE SCALE GENOMIC DNA]</scope>
    <source>
        <strain evidence="16 17">NBRC 16224</strain>
    </source>
</reference>
<organism evidence="16 17">
    <name type="scientific">Pseudonocardia asaccharolytica DSM 44247 = NBRC 16224</name>
    <dbReference type="NCBI Taxonomy" id="1123024"/>
    <lineage>
        <taxon>Bacteria</taxon>
        <taxon>Bacillati</taxon>
        <taxon>Actinomycetota</taxon>
        <taxon>Actinomycetes</taxon>
        <taxon>Pseudonocardiales</taxon>
        <taxon>Pseudonocardiaceae</taxon>
        <taxon>Pseudonocardia</taxon>
    </lineage>
</organism>
<dbReference type="Gene3D" id="3.90.580.10">
    <property type="entry name" value="Zinc finger, CHC2-type domain"/>
    <property type="match status" value="1"/>
</dbReference>
<dbReference type="SMART" id="SM00493">
    <property type="entry name" value="TOPRIM"/>
    <property type="match status" value="1"/>
</dbReference>
<evidence type="ECO:0000256" key="7">
    <source>
        <dbReference type="ARBA" id="ARBA00022771"/>
    </source>
</evidence>
<keyword evidence="10 12" id="KW-0238">DNA-binding</keyword>
<protein>
    <recommendedName>
        <fullName evidence="12 13">DNA primase</fullName>
        <ecNumber evidence="12">2.7.7.101</ecNumber>
    </recommendedName>
</protein>
<keyword evidence="4 12" id="KW-0548">Nucleotidyltransferase</keyword>
<dbReference type="SUPFAM" id="SSF57783">
    <property type="entry name" value="Zinc beta-ribbon"/>
    <property type="match status" value="1"/>
</dbReference>
<keyword evidence="6 12" id="KW-0479">Metal-binding</keyword>
<dbReference type="GO" id="GO:0000428">
    <property type="term" value="C:DNA-directed RNA polymerase complex"/>
    <property type="evidence" value="ECO:0007669"/>
    <property type="project" value="UniProtKB-KW"/>
</dbReference>
<comment type="similarity">
    <text evidence="12 13">Belongs to the DnaG primase family.</text>
</comment>
<dbReference type="Pfam" id="PF10410">
    <property type="entry name" value="DnaB_bind"/>
    <property type="match status" value="1"/>
</dbReference>
<dbReference type="Proteomes" id="UP000321328">
    <property type="component" value="Unassembled WGS sequence"/>
</dbReference>
<dbReference type="Pfam" id="PF08275">
    <property type="entry name" value="DNAG_N"/>
    <property type="match status" value="1"/>
</dbReference>
<evidence type="ECO:0000259" key="15">
    <source>
        <dbReference type="PROSITE" id="PS50880"/>
    </source>
</evidence>
<comment type="function">
    <text evidence="12 13">RNA polymerase that catalyzes the synthesis of short RNA molecules used as primers for DNA polymerase during DNA replication.</text>
</comment>
<evidence type="ECO:0000256" key="8">
    <source>
        <dbReference type="ARBA" id="ARBA00022833"/>
    </source>
</evidence>
<dbReference type="PANTHER" id="PTHR30313:SF2">
    <property type="entry name" value="DNA PRIMASE"/>
    <property type="match status" value="1"/>
</dbReference>
<dbReference type="GO" id="GO:0006269">
    <property type="term" value="P:DNA replication, synthesis of primer"/>
    <property type="evidence" value="ECO:0007669"/>
    <property type="project" value="UniProtKB-UniRule"/>
</dbReference>
<evidence type="ECO:0000256" key="9">
    <source>
        <dbReference type="ARBA" id="ARBA00022842"/>
    </source>
</evidence>
<dbReference type="InterPro" id="IPR006171">
    <property type="entry name" value="TOPRIM_dom"/>
</dbReference>
<dbReference type="FunFam" id="3.90.580.10:FF:000001">
    <property type="entry name" value="DNA primase"/>
    <property type="match status" value="1"/>
</dbReference>
<evidence type="ECO:0000256" key="6">
    <source>
        <dbReference type="ARBA" id="ARBA00022723"/>
    </source>
</evidence>
<keyword evidence="5 12" id="KW-0235">DNA replication</keyword>
<evidence type="ECO:0000256" key="1">
    <source>
        <dbReference type="ARBA" id="ARBA00022478"/>
    </source>
</evidence>
<dbReference type="Pfam" id="PF08278">
    <property type="entry name" value="DnaG_DnaB_bind"/>
    <property type="match status" value="1"/>
</dbReference>
<dbReference type="SMART" id="SM00766">
    <property type="entry name" value="DnaG_DnaB_bind"/>
    <property type="match status" value="1"/>
</dbReference>
<dbReference type="InterPro" id="IPR013264">
    <property type="entry name" value="DNAG_N"/>
</dbReference>
<dbReference type="GO" id="GO:0003899">
    <property type="term" value="F:DNA-directed RNA polymerase activity"/>
    <property type="evidence" value="ECO:0007669"/>
    <property type="project" value="UniProtKB-UniRule"/>
</dbReference>
<evidence type="ECO:0000256" key="13">
    <source>
        <dbReference type="PIRNR" id="PIRNR002811"/>
    </source>
</evidence>
<evidence type="ECO:0000256" key="11">
    <source>
        <dbReference type="ARBA" id="ARBA00023163"/>
    </source>
</evidence>
<dbReference type="InterPro" id="IPR002694">
    <property type="entry name" value="Znf_CHC2"/>
</dbReference>
<dbReference type="InterPro" id="IPR030846">
    <property type="entry name" value="DnaG_bac"/>
</dbReference>
<evidence type="ECO:0000256" key="2">
    <source>
        <dbReference type="ARBA" id="ARBA00022515"/>
    </source>
</evidence>
<keyword evidence="11 12" id="KW-0804">Transcription</keyword>
<dbReference type="PANTHER" id="PTHR30313">
    <property type="entry name" value="DNA PRIMASE"/>
    <property type="match status" value="1"/>
</dbReference>
<dbReference type="SUPFAM" id="SSF56731">
    <property type="entry name" value="DNA primase core"/>
    <property type="match status" value="1"/>
</dbReference>
<keyword evidence="7 12" id="KW-0863">Zinc-finger</keyword>
<dbReference type="Gene3D" id="3.40.1360.10">
    <property type="match status" value="1"/>
</dbReference>
<sequence>MAGRIRDSDIAEVRDRTRIDEVVGEYVALRRAGAGSMKGLCPFHDEKTPSFNVRPTHGTFHCFGCGEGGSVIDFIMKMESVGFVEAVERLADRIGYRLTYTGGGSSVQRDRGTRSRLLEANRRAAEFYAAQLRTPEGAPALQFLTGRGFDAAAAQQFGCGFAPAGWDTLTKHLLGAGFSLEELMKAGLSKEGRRGPIDRFHRRLLWPIRDLGGDVVGFGARRLFDDDQIEAKYLNTIETPVYRKTHVLFGLDLAKRAVAKNRQVVVVEGYTDVMAMHLAGVPTAVASCGTAFGAEHISVIRRLIGDDSFDLGEVIYTFDGDAAGQAAALKAFEGDQSFAAQTFVSIAPDGLDPCELRQRHGDTAVRDLVARREPLFEFAIRSMLRDYDLDTAEGRVAALRRTVPLVARIRREELRDEYARRLAGWTSWDDIAMVVRRVREHAGGRGARGRREPTALPRRGDPRLHLQREALKAALQVPAIAGPSYDELPEQAFSHPSFAGVHRAIQAAGGVCGGLAGPAWVEAVVAECPADVRGLVSELAVEPLDLPRRNATRVDTDQARYVGSVVAGVRLALVEAQVAELKARLQRTNPMEDADVYHQLFGDLVPLEQYRIALRDKAMGAV</sequence>
<keyword evidence="8 12" id="KW-0862">Zinc</keyword>
<comment type="caution">
    <text evidence="16">The sequence shown here is derived from an EMBL/GenBank/DDBJ whole genome shotgun (WGS) entry which is preliminary data.</text>
</comment>
<dbReference type="InterPro" id="IPR037068">
    <property type="entry name" value="DNA_primase_core_N_sf"/>
</dbReference>
<dbReference type="STRING" id="1123024.GCA_000423625_02342"/>
<name>A0A511CWH7_9PSEU</name>
<gene>
    <name evidence="12 16" type="primary">dnaG</name>
    <name evidence="16" type="ORF">PA7_07630</name>
</gene>
<dbReference type="Pfam" id="PF13662">
    <property type="entry name" value="Toprim_4"/>
    <property type="match status" value="1"/>
</dbReference>
<evidence type="ECO:0000313" key="16">
    <source>
        <dbReference type="EMBL" id="GEL16926.1"/>
    </source>
</evidence>
<dbReference type="InterPro" id="IPR013173">
    <property type="entry name" value="DNA_primase_DnaG_DnaB-bd_dom"/>
</dbReference>